<gene>
    <name evidence="1" type="ORF">Zmor_018659</name>
</gene>
<evidence type="ECO:0000313" key="1">
    <source>
        <dbReference type="EMBL" id="KAJ3652721.1"/>
    </source>
</evidence>
<dbReference type="Proteomes" id="UP001168821">
    <property type="component" value="Unassembled WGS sequence"/>
</dbReference>
<keyword evidence="2" id="KW-1185">Reference proteome</keyword>
<sequence length="80" mass="9537">MDYCKPNKKSANPEKNGNCFLNLFFLYTKDVFINGYKTELTQNDIYEVLPEHKSKTLGDKLEKEWKRQINENKISIPKFF</sequence>
<dbReference type="EMBL" id="JALNTZ010000005">
    <property type="protein sequence ID" value="KAJ3652721.1"/>
    <property type="molecule type" value="Genomic_DNA"/>
</dbReference>
<comment type="caution">
    <text evidence="1">The sequence shown here is derived from an EMBL/GenBank/DDBJ whole genome shotgun (WGS) entry which is preliminary data.</text>
</comment>
<evidence type="ECO:0000313" key="2">
    <source>
        <dbReference type="Proteomes" id="UP001168821"/>
    </source>
</evidence>
<protein>
    <submittedName>
        <fullName evidence="1">Uncharacterized protein</fullName>
    </submittedName>
</protein>
<accession>A0AA38IEG6</accession>
<reference evidence="1" key="1">
    <citation type="journal article" date="2023" name="G3 (Bethesda)">
        <title>Whole genome assemblies of Zophobas morio and Tenebrio molitor.</title>
        <authorList>
            <person name="Kaur S."/>
            <person name="Stinson S.A."/>
            <person name="diCenzo G.C."/>
        </authorList>
    </citation>
    <scope>NUCLEOTIDE SEQUENCE</scope>
    <source>
        <strain evidence="1">QUZm001</strain>
    </source>
</reference>
<dbReference type="AlphaFoldDB" id="A0AA38IEG6"/>
<proteinExistence type="predicted"/>
<organism evidence="1 2">
    <name type="scientific">Zophobas morio</name>
    <dbReference type="NCBI Taxonomy" id="2755281"/>
    <lineage>
        <taxon>Eukaryota</taxon>
        <taxon>Metazoa</taxon>
        <taxon>Ecdysozoa</taxon>
        <taxon>Arthropoda</taxon>
        <taxon>Hexapoda</taxon>
        <taxon>Insecta</taxon>
        <taxon>Pterygota</taxon>
        <taxon>Neoptera</taxon>
        <taxon>Endopterygota</taxon>
        <taxon>Coleoptera</taxon>
        <taxon>Polyphaga</taxon>
        <taxon>Cucujiformia</taxon>
        <taxon>Tenebrionidae</taxon>
        <taxon>Zophobas</taxon>
    </lineage>
</organism>
<name>A0AA38IEG6_9CUCU</name>